<dbReference type="GO" id="GO:0016740">
    <property type="term" value="F:transferase activity"/>
    <property type="evidence" value="ECO:0007669"/>
    <property type="project" value="UniProtKB-KW"/>
</dbReference>
<gene>
    <name evidence="2" type="ORF">ABIC99_003856</name>
    <name evidence="3" type="ORF">EWH46_14165</name>
</gene>
<dbReference type="InterPro" id="IPR029044">
    <property type="entry name" value="Nucleotide-diphossugar_trans"/>
</dbReference>
<evidence type="ECO:0000313" key="2">
    <source>
        <dbReference type="EMBL" id="MET3606021.1"/>
    </source>
</evidence>
<reference evidence="3 4" key="1">
    <citation type="submission" date="2019-02" db="EMBL/GenBank/DDBJ databases">
        <title>Complete Genome Sequence and Methylome Analysis of Sphaerotilus natans subsp. sulfidivorans D-507.</title>
        <authorList>
            <person name="Fomenkov A."/>
            <person name="Gridneva E."/>
            <person name="Smolyakov D."/>
            <person name="Dubinina G."/>
            <person name="Vincze T."/>
            <person name="Grabovich M."/>
            <person name="Roberts R.J."/>
        </authorList>
    </citation>
    <scope>NUCLEOTIDE SEQUENCE [LARGE SCALE GENOMIC DNA]</scope>
    <source>
        <strain evidence="3 4">D-507</strain>
    </source>
</reference>
<evidence type="ECO:0000313" key="5">
    <source>
        <dbReference type="Proteomes" id="UP001549111"/>
    </source>
</evidence>
<dbReference type="InterPro" id="IPR001173">
    <property type="entry name" value="Glyco_trans_2-like"/>
</dbReference>
<feature type="domain" description="Glycosyltransferase 2-like" evidence="1">
    <location>
        <begin position="10"/>
        <end position="128"/>
    </location>
</feature>
<dbReference type="Gene3D" id="3.90.550.10">
    <property type="entry name" value="Spore Coat Polysaccharide Biosynthesis Protein SpsA, Chain A"/>
    <property type="match status" value="1"/>
</dbReference>
<evidence type="ECO:0000313" key="3">
    <source>
        <dbReference type="EMBL" id="QEN01806.1"/>
    </source>
</evidence>
<dbReference type="InterPro" id="IPR050834">
    <property type="entry name" value="Glycosyltransf_2"/>
</dbReference>
<evidence type="ECO:0000259" key="1">
    <source>
        <dbReference type="Pfam" id="PF00535"/>
    </source>
</evidence>
<dbReference type="OrthoDB" id="9802649at2"/>
<keyword evidence="5" id="KW-1185">Reference proteome</keyword>
<dbReference type="KEGG" id="snn:EWH46_14165"/>
<dbReference type="EMBL" id="JBEPLS010000030">
    <property type="protein sequence ID" value="MET3606021.1"/>
    <property type="molecule type" value="Genomic_DNA"/>
</dbReference>
<dbReference type="PANTHER" id="PTHR43685:SF2">
    <property type="entry name" value="GLYCOSYLTRANSFERASE 2-LIKE DOMAIN-CONTAINING PROTEIN"/>
    <property type="match status" value="1"/>
</dbReference>
<dbReference type="Pfam" id="PF00535">
    <property type="entry name" value="Glycos_transf_2"/>
    <property type="match status" value="1"/>
</dbReference>
<dbReference type="AlphaFoldDB" id="A0A5C1Q4W3"/>
<name>A0A5C1Q4W3_9BURK</name>
<dbReference type="EMBL" id="CP035708">
    <property type="protein sequence ID" value="QEN01806.1"/>
    <property type="molecule type" value="Genomic_DNA"/>
</dbReference>
<dbReference type="RefSeq" id="WP_149504467.1">
    <property type="nucleotide sequence ID" value="NZ_CP035708.1"/>
</dbReference>
<dbReference type="PANTHER" id="PTHR43685">
    <property type="entry name" value="GLYCOSYLTRANSFERASE"/>
    <property type="match status" value="1"/>
</dbReference>
<accession>A0A5C1Q4W3</accession>
<dbReference type="Proteomes" id="UP000323522">
    <property type="component" value="Chromosome"/>
</dbReference>
<evidence type="ECO:0000313" key="4">
    <source>
        <dbReference type="Proteomes" id="UP000323522"/>
    </source>
</evidence>
<organism evidence="3 4">
    <name type="scientific">Sphaerotilus sulfidivorans</name>
    <dbReference type="NCBI Taxonomy" id="639200"/>
    <lineage>
        <taxon>Bacteria</taxon>
        <taxon>Pseudomonadati</taxon>
        <taxon>Pseudomonadota</taxon>
        <taxon>Betaproteobacteria</taxon>
        <taxon>Burkholderiales</taxon>
        <taxon>Sphaerotilaceae</taxon>
        <taxon>Sphaerotilus</taxon>
    </lineage>
</organism>
<reference evidence="2 5" key="2">
    <citation type="submission" date="2024-06" db="EMBL/GenBank/DDBJ databases">
        <title>Genomic Encyclopedia of Type Strains, Phase IV (KMG-IV): sequencing the most valuable type-strain genomes for metagenomic binning, comparative biology and taxonomic classification.</title>
        <authorList>
            <person name="Goeker M."/>
        </authorList>
    </citation>
    <scope>NUCLEOTIDE SEQUENCE [LARGE SCALE GENOMIC DNA]</scope>
    <source>
        <strain evidence="2 5">D-501</strain>
    </source>
</reference>
<dbReference type="Proteomes" id="UP001549111">
    <property type="component" value="Unassembled WGS sequence"/>
</dbReference>
<protein>
    <submittedName>
        <fullName evidence="3">Glycosyltransferase family 2 protein</fullName>
    </submittedName>
    <submittedName>
        <fullName evidence="2">Glycosyltransferase involved in cell wall biosynthesis</fullName>
    </submittedName>
</protein>
<proteinExistence type="predicted"/>
<dbReference type="SUPFAM" id="SSF53448">
    <property type="entry name" value="Nucleotide-diphospho-sugar transferases"/>
    <property type="match status" value="1"/>
</dbReference>
<keyword evidence="3" id="KW-0808">Transferase</keyword>
<sequence>MNASFRGQVSVVIPTCRRHDSLALAVRSALLQGDAIREVLVVDDNRRPEDEGKVQAVLASIGDPRLVYLRNRGEPGGSASRNVAIRQASAPVLAFLDDDDQWLPGKIDAQLAAMTPDMAGIDCGYVECDETWGLMLEIRGEARMRSQADLLAGYCPTSTSLVMLRRDVALQAGLFDEGLASFEDYDFWVRCAAFGAFATLEGPHCLYVQHAGYRLSVATDARLRGLDEFLTRWGDRIGTAGEVAALRRHWRLVAMATNARRTLPSDRIESLGFALRALRTDPGRQHGWQPLLFALAGFPLARRLSRRRNAARNLPERQSTWLRRYQAALAAGDPGAATMMWPT</sequence>
<dbReference type="CDD" id="cd00761">
    <property type="entry name" value="Glyco_tranf_GTA_type"/>
    <property type="match status" value="1"/>
</dbReference>